<gene>
    <name evidence="1" type="ORF">ACFFIP_15625</name>
</gene>
<comment type="caution">
    <text evidence="1">The sequence shown here is derived from an EMBL/GenBank/DDBJ whole genome shotgun (WGS) entry which is preliminary data.</text>
</comment>
<evidence type="ECO:0000313" key="2">
    <source>
        <dbReference type="Proteomes" id="UP001589797"/>
    </source>
</evidence>
<organism evidence="1 2">
    <name type="scientific">Fontibacter flavus</name>
    <dbReference type="NCBI Taxonomy" id="654838"/>
    <lineage>
        <taxon>Bacteria</taxon>
        <taxon>Pseudomonadati</taxon>
        <taxon>Bacteroidota</taxon>
        <taxon>Cytophagia</taxon>
        <taxon>Cytophagales</taxon>
        <taxon>Cyclobacteriaceae</taxon>
        <taxon>Fontibacter</taxon>
    </lineage>
</organism>
<sequence length="208" mass="23885">MKGKIFLLWLFMIVMGVLPTACDLFCRDSCGCRPLPPARNFIITDFSTEDFVLNITNFDPESYYDRDKYFKVIQVAQIEFITENTSKSPGISFISAAYACDPIQGISEQRLISLEIINLKETVLSETETLMVGQNISDRFNLTDFPQFPGKAIAEFIQQENYFRTGESLLLQWKDELNGGTLDLEFTIILKLDDGKEFIFEHELMKIK</sequence>
<protein>
    <recommendedName>
        <fullName evidence="3">DUF5034 domain-containing protein</fullName>
    </recommendedName>
</protein>
<keyword evidence="2" id="KW-1185">Reference proteome</keyword>
<name>A0ABV6FW77_9BACT</name>
<dbReference type="RefSeq" id="WP_382388631.1">
    <property type="nucleotide sequence ID" value="NZ_JBHLWI010000043.1"/>
</dbReference>
<reference evidence="1 2" key="1">
    <citation type="submission" date="2024-09" db="EMBL/GenBank/DDBJ databases">
        <authorList>
            <person name="Sun Q."/>
            <person name="Mori K."/>
        </authorList>
    </citation>
    <scope>NUCLEOTIDE SEQUENCE [LARGE SCALE GENOMIC DNA]</scope>
    <source>
        <strain evidence="1 2">CCM 7650</strain>
    </source>
</reference>
<dbReference type="EMBL" id="JBHLWI010000043">
    <property type="protein sequence ID" value="MFC0264123.1"/>
    <property type="molecule type" value="Genomic_DNA"/>
</dbReference>
<dbReference type="Proteomes" id="UP001589797">
    <property type="component" value="Unassembled WGS sequence"/>
</dbReference>
<accession>A0ABV6FW77</accession>
<proteinExistence type="predicted"/>
<evidence type="ECO:0008006" key="3">
    <source>
        <dbReference type="Google" id="ProtNLM"/>
    </source>
</evidence>
<evidence type="ECO:0000313" key="1">
    <source>
        <dbReference type="EMBL" id="MFC0264123.1"/>
    </source>
</evidence>